<dbReference type="Proteomes" id="UP000280696">
    <property type="component" value="Unassembled WGS sequence"/>
</dbReference>
<feature type="transmembrane region" description="Helical" evidence="2">
    <location>
        <begin position="22"/>
        <end position="48"/>
    </location>
</feature>
<evidence type="ECO:0000256" key="2">
    <source>
        <dbReference type="SAM" id="Phobius"/>
    </source>
</evidence>
<protein>
    <submittedName>
        <fullName evidence="3">DUF624 domain-containing protein</fullName>
    </submittedName>
</protein>
<reference evidence="3 4" key="1">
    <citation type="submission" date="2018-09" db="EMBL/GenBank/DDBJ databases">
        <title>Murine metabolic-syndrome-specific gut microbial biobank.</title>
        <authorList>
            <person name="Liu C."/>
        </authorList>
    </citation>
    <scope>NUCLEOTIDE SEQUENCE [LARGE SCALE GENOMIC DNA]</scope>
    <source>
        <strain evidence="3 4">0.1xD8-82</strain>
    </source>
</reference>
<accession>A0A3A9ATH7</accession>
<evidence type="ECO:0000313" key="4">
    <source>
        <dbReference type="Proteomes" id="UP000280696"/>
    </source>
</evidence>
<dbReference type="EMBL" id="RAYQ01000012">
    <property type="protein sequence ID" value="RKI90853.1"/>
    <property type="molecule type" value="Genomic_DNA"/>
</dbReference>
<feature type="transmembrane region" description="Helical" evidence="2">
    <location>
        <begin position="173"/>
        <end position="194"/>
    </location>
</feature>
<dbReference type="AlphaFoldDB" id="A0A3A9ATH7"/>
<feature type="transmembrane region" description="Helical" evidence="2">
    <location>
        <begin position="144"/>
        <end position="167"/>
    </location>
</feature>
<sequence>MGRIFSMDSPLFSFLNKVADLIILNLLTLVCCIPVITVGAAITGLNYVCLKMVRNEEGYIIRGFFKSFKQNFKQATIIWLIILLVIGVLAGDVFIMSYSNVAFPTWLRVALLAVGVIVIVALMHVFPVLARFDNTIRNTFRNSLYMGILTLPKTILMMICWALPVVITLLSFQAFPFVFMLGISGPAFLCALLYNKTFKRFEPEQEIVGDYEWTVAAEGEEEMEEGIKKAAPEELNEPDKMTE</sequence>
<name>A0A3A9ATH7_9FIRM</name>
<feature type="compositionally biased region" description="Basic and acidic residues" evidence="1">
    <location>
        <begin position="225"/>
        <end position="243"/>
    </location>
</feature>
<feature type="transmembrane region" description="Helical" evidence="2">
    <location>
        <begin position="110"/>
        <end position="132"/>
    </location>
</feature>
<organism evidence="3 4">
    <name type="scientific">Parablautia intestinalis</name>
    <dbReference type="NCBI Taxonomy" id="2320100"/>
    <lineage>
        <taxon>Bacteria</taxon>
        <taxon>Bacillati</taxon>
        <taxon>Bacillota</taxon>
        <taxon>Clostridia</taxon>
        <taxon>Lachnospirales</taxon>
        <taxon>Lachnospiraceae</taxon>
        <taxon>Parablautia</taxon>
    </lineage>
</organism>
<dbReference type="RefSeq" id="WP_120470086.1">
    <property type="nucleotide sequence ID" value="NZ_RAYQ01000012.1"/>
</dbReference>
<evidence type="ECO:0000256" key="1">
    <source>
        <dbReference type="SAM" id="MobiDB-lite"/>
    </source>
</evidence>
<dbReference type="OrthoDB" id="9814991at2"/>
<keyword evidence="2" id="KW-0812">Transmembrane</keyword>
<dbReference type="InterPro" id="IPR006938">
    <property type="entry name" value="DUF624"/>
</dbReference>
<dbReference type="Pfam" id="PF04854">
    <property type="entry name" value="DUF624"/>
    <property type="match status" value="1"/>
</dbReference>
<evidence type="ECO:0000313" key="3">
    <source>
        <dbReference type="EMBL" id="RKI90853.1"/>
    </source>
</evidence>
<keyword evidence="2" id="KW-1133">Transmembrane helix</keyword>
<gene>
    <name evidence="3" type="ORF">D7V94_12075</name>
</gene>
<comment type="caution">
    <text evidence="3">The sequence shown here is derived from an EMBL/GenBank/DDBJ whole genome shotgun (WGS) entry which is preliminary data.</text>
</comment>
<keyword evidence="4" id="KW-1185">Reference proteome</keyword>
<feature type="region of interest" description="Disordered" evidence="1">
    <location>
        <begin position="220"/>
        <end position="243"/>
    </location>
</feature>
<feature type="transmembrane region" description="Helical" evidence="2">
    <location>
        <begin position="76"/>
        <end position="98"/>
    </location>
</feature>
<proteinExistence type="predicted"/>
<keyword evidence="2" id="KW-0472">Membrane</keyword>